<dbReference type="KEGG" id="erx:ATZ35_04870"/>
<dbReference type="EMBL" id="CP013655">
    <property type="protein sequence ID" value="ALS36514.1"/>
    <property type="molecule type" value="Genomic_DNA"/>
</dbReference>
<sequence>MNSKQVRVSTKAELAKELDKKTDEIIVEGDFSQTIAEIKKGQLNDTDMLGFAVGSGGTGMIMEYGISKLMDVFDPTAKEDKKIRKQIERLYTIKRLTQESFLLHLKQLDY</sequence>
<dbReference type="RefSeq" id="WP_208929756.1">
    <property type="nucleotide sequence ID" value="NZ_CP013655.1"/>
</dbReference>
<evidence type="ECO:0000313" key="2">
    <source>
        <dbReference type="Proteomes" id="UP000067523"/>
    </source>
</evidence>
<reference evidence="2" key="1">
    <citation type="submission" date="2015-12" db="EMBL/GenBank/DDBJ databases">
        <authorList>
            <person name="Lauer A."/>
            <person name="Humrighouse B."/>
            <person name="Loparev V."/>
            <person name="Shewmaker P.L."/>
            <person name="Whitney A.M."/>
            <person name="McLaughlin R.W."/>
        </authorList>
    </citation>
    <scope>NUCLEOTIDE SEQUENCE [LARGE SCALE GENOMIC DNA]</scope>
    <source>
        <strain evidence="2">LMG 26678</strain>
    </source>
</reference>
<accession>A0A0U2NP58</accession>
<dbReference type="Proteomes" id="UP000067523">
    <property type="component" value="Chromosome"/>
</dbReference>
<evidence type="ECO:0000313" key="1">
    <source>
        <dbReference type="EMBL" id="ALS36514.1"/>
    </source>
</evidence>
<name>A0A0U2NP58_9ENTE</name>
<gene>
    <name evidence="1" type="ORF">ATZ35_04870</name>
</gene>
<keyword evidence="2" id="KW-1185">Reference proteome</keyword>
<proteinExistence type="predicted"/>
<organism evidence="1 2">
    <name type="scientific">Enterococcus rotai</name>
    <dbReference type="NCBI Taxonomy" id="118060"/>
    <lineage>
        <taxon>Bacteria</taxon>
        <taxon>Bacillati</taxon>
        <taxon>Bacillota</taxon>
        <taxon>Bacilli</taxon>
        <taxon>Lactobacillales</taxon>
        <taxon>Enterococcaceae</taxon>
        <taxon>Enterococcus</taxon>
    </lineage>
</organism>
<dbReference type="AlphaFoldDB" id="A0A0U2NP58"/>
<dbReference type="STRING" id="118060.ATZ35_04870"/>
<protein>
    <submittedName>
        <fullName evidence="1">Uncharacterized protein</fullName>
    </submittedName>
</protein>